<sequence length="260" mass="27975">MMPRNVCSGSASVLKDNVAFLAIYEEEDNSVFGVAYMSVKVLELLLPVLAIFVVSILASASCQGSIIRARSGVVAADDPYVLNGLGGGGFMLVRQATGEAKVFDMKEMAPQKASQRVASQSGSTIFQKNLANTLLEISKMGMMAFYNGSIGRNLTKDVLGAGGILTMEDLQSYRVKIRKPIAANVMGFEIITAPPPASGGAMLILILKILDQYGISRGSDKLKLHRTIEALKYALAMRMELGDPDFVDIKNTLVEELNKC</sequence>
<keyword evidence="1" id="KW-0812">Transmembrane</keyword>
<dbReference type="PRINTS" id="PR01210">
    <property type="entry name" value="GGTRANSPTASE"/>
</dbReference>
<evidence type="ECO:0000256" key="1">
    <source>
        <dbReference type="SAM" id="Phobius"/>
    </source>
</evidence>
<dbReference type="PANTHER" id="PTHR11686">
    <property type="entry name" value="GAMMA GLUTAMYL TRANSPEPTIDASE"/>
    <property type="match status" value="1"/>
</dbReference>
<dbReference type="InterPro" id="IPR000101">
    <property type="entry name" value="GGT_peptidase"/>
</dbReference>
<keyword evidence="1" id="KW-1133">Transmembrane helix</keyword>
<keyword evidence="1" id="KW-0472">Membrane</keyword>
<comment type="caution">
    <text evidence="2">The sequence shown here is derived from an EMBL/GenBank/DDBJ whole genome shotgun (WGS) entry which is preliminary data.</text>
</comment>
<dbReference type="GO" id="GO:0036374">
    <property type="term" value="F:glutathione hydrolase activity"/>
    <property type="evidence" value="ECO:0007669"/>
    <property type="project" value="InterPro"/>
</dbReference>
<reference evidence="2" key="1">
    <citation type="submission" date="2019-10" db="EMBL/GenBank/DDBJ databases">
        <authorList>
            <person name="Zhang R."/>
            <person name="Pan Y."/>
            <person name="Wang J."/>
            <person name="Ma R."/>
            <person name="Yu S."/>
        </authorList>
    </citation>
    <scope>NUCLEOTIDE SEQUENCE</scope>
    <source>
        <strain evidence="2">LA-IB0</strain>
        <tissue evidence="2">Leaf</tissue>
    </source>
</reference>
<dbReference type="GO" id="GO:0006751">
    <property type="term" value="P:glutathione catabolic process"/>
    <property type="evidence" value="ECO:0007669"/>
    <property type="project" value="InterPro"/>
</dbReference>
<dbReference type="EMBL" id="WHWC01000004">
    <property type="protein sequence ID" value="KAG8383470.1"/>
    <property type="molecule type" value="Genomic_DNA"/>
</dbReference>
<dbReference type="Pfam" id="PF01019">
    <property type="entry name" value="G_glu_transpept"/>
    <property type="match status" value="1"/>
</dbReference>
<dbReference type="InterPro" id="IPR029055">
    <property type="entry name" value="Ntn_hydrolases_N"/>
</dbReference>
<dbReference type="SUPFAM" id="SSF56235">
    <property type="entry name" value="N-terminal nucleophile aminohydrolases (Ntn hydrolases)"/>
    <property type="match status" value="1"/>
</dbReference>
<dbReference type="AlphaFoldDB" id="A0AAV6XW60"/>
<dbReference type="GO" id="GO:0005886">
    <property type="term" value="C:plasma membrane"/>
    <property type="evidence" value="ECO:0007669"/>
    <property type="project" value="TreeGrafter"/>
</dbReference>
<keyword evidence="3" id="KW-1185">Reference proteome</keyword>
<name>A0AAV6XW60_9LAMI</name>
<gene>
    <name evidence="2" type="ORF">BUALT_Bualt04G0016600</name>
</gene>
<dbReference type="Proteomes" id="UP000826271">
    <property type="component" value="Unassembled WGS sequence"/>
</dbReference>
<evidence type="ECO:0000313" key="3">
    <source>
        <dbReference type="Proteomes" id="UP000826271"/>
    </source>
</evidence>
<evidence type="ECO:0000313" key="2">
    <source>
        <dbReference type="EMBL" id="KAG8383470.1"/>
    </source>
</evidence>
<proteinExistence type="predicted"/>
<dbReference type="Gene3D" id="1.10.246.130">
    <property type="match status" value="1"/>
</dbReference>
<protein>
    <submittedName>
        <fullName evidence="2">Uncharacterized protein</fullName>
    </submittedName>
</protein>
<accession>A0AAV6XW60</accession>
<organism evidence="2 3">
    <name type="scientific">Buddleja alternifolia</name>
    <dbReference type="NCBI Taxonomy" id="168488"/>
    <lineage>
        <taxon>Eukaryota</taxon>
        <taxon>Viridiplantae</taxon>
        <taxon>Streptophyta</taxon>
        <taxon>Embryophyta</taxon>
        <taxon>Tracheophyta</taxon>
        <taxon>Spermatophyta</taxon>
        <taxon>Magnoliopsida</taxon>
        <taxon>eudicotyledons</taxon>
        <taxon>Gunneridae</taxon>
        <taxon>Pentapetalae</taxon>
        <taxon>asterids</taxon>
        <taxon>lamiids</taxon>
        <taxon>Lamiales</taxon>
        <taxon>Scrophulariaceae</taxon>
        <taxon>Buddlejeae</taxon>
        <taxon>Buddleja</taxon>
    </lineage>
</organism>
<dbReference type="InterPro" id="IPR043138">
    <property type="entry name" value="GGT_lsub"/>
</dbReference>
<feature type="transmembrane region" description="Helical" evidence="1">
    <location>
        <begin position="44"/>
        <end position="62"/>
    </location>
</feature>
<dbReference type="PANTHER" id="PTHR11686:SF34">
    <property type="entry name" value="GLUTATHIONE HYDROLASE 1-RELATED"/>
    <property type="match status" value="1"/>
</dbReference>